<name>A0AC60PQM8_IXOPE</name>
<evidence type="ECO:0000313" key="2">
    <source>
        <dbReference type="Proteomes" id="UP000805193"/>
    </source>
</evidence>
<protein>
    <submittedName>
        <fullName evidence="1">Uncharacterized protein</fullName>
    </submittedName>
</protein>
<gene>
    <name evidence="1" type="ORF">HPB47_000831</name>
</gene>
<dbReference type="EMBL" id="JABSTQ010010107">
    <property type="protein sequence ID" value="KAG0423389.1"/>
    <property type="molecule type" value="Genomic_DNA"/>
</dbReference>
<reference evidence="1 2" key="1">
    <citation type="journal article" date="2020" name="Cell">
        <title>Large-Scale Comparative Analyses of Tick Genomes Elucidate Their Genetic Diversity and Vector Capacities.</title>
        <authorList>
            <consortium name="Tick Genome and Microbiome Consortium (TIGMIC)"/>
            <person name="Jia N."/>
            <person name="Wang J."/>
            <person name="Shi W."/>
            <person name="Du L."/>
            <person name="Sun Y."/>
            <person name="Zhan W."/>
            <person name="Jiang J.F."/>
            <person name="Wang Q."/>
            <person name="Zhang B."/>
            <person name="Ji P."/>
            <person name="Bell-Sakyi L."/>
            <person name="Cui X.M."/>
            <person name="Yuan T.T."/>
            <person name="Jiang B.G."/>
            <person name="Yang W.F."/>
            <person name="Lam T.T."/>
            <person name="Chang Q.C."/>
            <person name="Ding S.J."/>
            <person name="Wang X.J."/>
            <person name="Zhu J.G."/>
            <person name="Ruan X.D."/>
            <person name="Zhao L."/>
            <person name="Wei J.T."/>
            <person name="Ye R.Z."/>
            <person name="Que T.C."/>
            <person name="Du C.H."/>
            <person name="Zhou Y.H."/>
            <person name="Cheng J.X."/>
            <person name="Dai P.F."/>
            <person name="Guo W.B."/>
            <person name="Han X.H."/>
            <person name="Huang E.J."/>
            <person name="Li L.F."/>
            <person name="Wei W."/>
            <person name="Gao Y.C."/>
            <person name="Liu J.Z."/>
            <person name="Shao H.Z."/>
            <person name="Wang X."/>
            <person name="Wang C.C."/>
            <person name="Yang T.C."/>
            <person name="Huo Q.B."/>
            <person name="Li W."/>
            <person name="Chen H.Y."/>
            <person name="Chen S.E."/>
            <person name="Zhou L.G."/>
            <person name="Ni X.B."/>
            <person name="Tian J.H."/>
            <person name="Sheng Y."/>
            <person name="Liu T."/>
            <person name="Pan Y.S."/>
            <person name="Xia L.Y."/>
            <person name="Li J."/>
            <person name="Zhao F."/>
            <person name="Cao W.C."/>
        </authorList>
    </citation>
    <scope>NUCLEOTIDE SEQUENCE [LARGE SCALE GENOMIC DNA]</scope>
    <source>
        <strain evidence="1">Iper-2018</strain>
    </source>
</reference>
<dbReference type="Proteomes" id="UP000805193">
    <property type="component" value="Unassembled WGS sequence"/>
</dbReference>
<sequence>MKAFPPELAGFRAKRCTGDAIGDIASTLEEAKATGKMVHCVFLDISRAFDTLPHITIIHRLKELGIGQKFVGHWVDADGSCESYDNLEDALGALHNALFSNFIREWPLSLRLEERAMHNISRMSGVPSESSIRSHLRARRNSHLGHLIVRFDREIGGPGEFLPSLPPHSTRPPLVICESLPLPQRKANVLTIVARSAAIERLDDDYKDWIQVYTDASINRAKKTATVAITIPEMDFDIAGRLNFATSSTTAELVAIWGALESIKNITLPTKAVILTDSKGALQQLQRTDKRTPLLARVALEAQTVEDLGWTLAMQWIPSRVGISGNERADPLAARAHDDQAPTFLLDRFNEVNRLIQDELQQFPIHPGMAIGKPPPTIPRNLPRADASLLHRLRDGCPYTGKRLHMMGRKQDPNCPDCGDPEDSEHVLLLCPAHEEPRRTLLQSYAQARLVHATVSDILNPEGHRAATERAFRALLRFLRETGLEDRL</sequence>
<evidence type="ECO:0000313" key="1">
    <source>
        <dbReference type="EMBL" id="KAG0423389.1"/>
    </source>
</evidence>
<comment type="caution">
    <text evidence="1">The sequence shown here is derived from an EMBL/GenBank/DDBJ whole genome shotgun (WGS) entry which is preliminary data.</text>
</comment>
<keyword evidence="2" id="KW-1185">Reference proteome</keyword>
<accession>A0AC60PQM8</accession>
<proteinExistence type="predicted"/>
<organism evidence="1 2">
    <name type="scientific">Ixodes persulcatus</name>
    <name type="common">Taiga tick</name>
    <dbReference type="NCBI Taxonomy" id="34615"/>
    <lineage>
        <taxon>Eukaryota</taxon>
        <taxon>Metazoa</taxon>
        <taxon>Ecdysozoa</taxon>
        <taxon>Arthropoda</taxon>
        <taxon>Chelicerata</taxon>
        <taxon>Arachnida</taxon>
        <taxon>Acari</taxon>
        <taxon>Parasitiformes</taxon>
        <taxon>Ixodida</taxon>
        <taxon>Ixodoidea</taxon>
        <taxon>Ixodidae</taxon>
        <taxon>Ixodinae</taxon>
        <taxon>Ixodes</taxon>
    </lineage>
</organism>